<evidence type="ECO:0000313" key="3">
    <source>
        <dbReference type="Proteomes" id="UP000199134"/>
    </source>
</evidence>
<accession>A0A1H0H2I0</accession>
<dbReference type="EMBL" id="FNIW01000010">
    <property type="protein sequence ID" value="SDO13302.1"/>
    <property type="molecule type" value="Genomic_DNA"/>
</dbReference>
<feature type="compositionally biased region" description="Polar residues" evidence="1">
    <location>
        <begin position="253"/>
        <end position="268"/>
    </location>
</feature>
<feature type="region of interest" description="Disordered" evidence="1">
    <location>
        <begin position="253"/>
        <end position="272"/>
    </location>
</feature>
<dbReference type="AlphaFoldDB" id="A0A1H0H2I0"/>
<gene>
    <name evidence="2" type="ORF">SAMN04487900_11090</name>
</gene>
<organism evidence="2 3">
    <name type="scientific">Prevotella communis</name>
    <dbReference type="NCBI Taxonomy" id="2913614"/>
    <lineage>
        <taxon>Bacteria</taxon>
        <taxon>Pseudomonadati</taxon>
        <taxon>Bacteroidota</taxon>
        <taxon>Bacteroidia</taxon>
        <taxon>Bacteroidales</taxon>
        <taxon>Prevotellaceae</taxon>
        <taxon>Prevotella</taxon>
    </lineage>
</organism>
<reference evidence="3" key="1">
    <citation type="submission" date="2016-10" db="EMBL/GenBank/DDBJ databases">
        <authorList>
            <person name="de Groot N.N."/>
        </authorList>
    </citation>
    <scope>NUCLEOTIDE SEQUENCE [LARGE SCALE GENOMIC DNA]</scope>
    <source>
        <strain evidence="3">BP1-145</strain>
    </source>
</reference>
<dbReference type="Proteomes" id="UP000199134">
    <property type="component" value="Unassembled WGS sequence"/>
</dbReference>
<proteinExistence type="predicted"/>
<evidence type="ECO:0000313" key="2">
    <source>
        <dbReference type="EMBL" id="SDO13302.1"/>
    </source>
</evidence>
<feature type="compositionally biased region" description="Polar residues" evidence="1">
    <location>
        <begin position="136"/>
        <end position="158"/>
    </location>
</feature>
<feature type="region of interest" description="Disordered" evidence="1">
    <location>
        <begin position="136"/>
        <end position="185"/>
    </location>
</feature>
<comment type="caution">
    <text evidence="2">The sequence shown here is derived from an EMBL/GenBank/DDBJ whole genome shotgun (WGS) entry which is preliminary data.</text>
</comment>
<protein>
    <submittedName>
        <fullName evidence="2">Uncharacterized protein</fullName>
    </submittedName>
</protein>
<evidence type="ECO:0000256" key="1">
    <source>
        <dbReference type="SAM" id="MobiDB-lite"/>
    </source>
</evidence>
<name>A0A1H0H2I0_9BACT</name>
<sequence length="284" mass="33133">MLCRVVFLCHLHTWRGTRKTGQFLLSVCEIMSESWVKIYRRFQDWEWYGKSEMVHLFLHLLLNANVKDGRWQGVEIKRGQLITGRNRLMAETGISERVIRTCIQKLQETGEIIVQASNRFSLITICNYESYQDVNPESVQQTSNQSPTNDQQTSTSKEGNIIDSSGEESNKTNITRPKKTKEDVAADTKKRMAAFYNSLIPYVQIYGKEMVRNFYDWWSQTNKSGSRMRWEMEKTWVLEKRIRYWSRNEKSYSTKSNGISNGNNTTEQRTADAARTISAFLSDD</sequence>